<evidence type="ECO:0000256" key="2">
    <source>
        <dbReference type="ARBA" id="ARBA00023012"/>
    </source>
</evidence>
<dbReference type="PROSITE" id="PS51755">
    <property type="entry name" value="OMPR_PHOB"/>
    <property type="match status" value="1"/>
</dbReference>
<evidence type="ECO:0000259" key="8">
    <source>
        <dbReference type="PROSITE" id="PS50110"/>
    </source>
</evidence>
<feature type="domain" description="OmpR/PhoB-type" evidence="9">
    <location>
        <begin position="125"/>
        <end position="222"/>
    </location>
</feature>
<evidence type="ECO:0000256" key="6">
    <source>
        <dbReference type="PROSITE-ProRule" id="PRU00169"/>
    </source>
</evidence>
<dbReference type="InterPro" id="IPR001789">
    <property type="entry name" value="Sig_transdc_resp-reg_receiver"/>
</dbReference>
<dbReference type="Gene3D" id="3.40.50.2300">
    <property type="match status" value="1"/>
</dbReference>
<dbReference type="PROSITE" id="PS50110">
    <property type="entry name" value="RESPONSE_REGULATORY"/>
    <property type="match status" value="1"/>
</dbReference>
<dbReference type="GO" id="GO:0000156">
    <property type="term" value="F:phosphorelay response regulator activity"/>
    <property type="evidence" value="ECO:0007669"/>
    <property type="project" value="TreeGrafter"/>
</dbReference>
<dbReference type="Proteomes" id="UP000029868">
    <property type="component" value="Unassembled WGS sequence"/>
</dbReference>
<dbReference type="InterPro" id="IPR036388">
    <property type="entry name" value="WH-like_DNA-bd_sf"/>
</dbReference>
<sequence>MLILLVEDESDLAELTIDYLESLNIECDYAFDGANALTLIDTNHYDVIVLDVNMPRMNGFSVCEKVRAGGNPTPIIFLTAHDNLADKLNGFSLGADDYLTKPFELEELAVRIQVQANRENKPFQKNIFTLNTLSIDYQQRSVIRSGRLIALSPTQWQLLVLLAKKSPTTVDRITIENEIWPDQLPSKDMLKTLIFRLRNLVDSPDEPKLVHTVRGAGISLKEL</sequence>
<keyword evidence="3" id="KW-0805">Transcription regulation</keyword>
<dbReference type="GO" id="GO:0032993">
    <property type="term" value="C:protein-DNA complex"/>
    <property type="evidence" value="ECO:0007669"/>
    <property type="project" value="TreeGrafter"/>
</dbReference>
<dbReference type="SUPFAM" id="SSF52172">
    <property type="entry name" value="CheY-like"/>
    <property type="match status" value="1"/>
</dbReference>
<evidence type="ECO:0000259" key="9">
    <source>
        <dbReference type="PROSITE" id="PS51755"/>
    </source>
</evidence>
<keyword evidence="2" id="KW-0902">Two-component regulatory system</keyword>
<evidence type="ECO:0000313" key="10">
    <source>
        <dbReference type="EMBL" id="KGJ95915.1"/>
    </source>
</evidence>
<dbReference type="AlphaFoldDB" id="A0A099L0E5"/>
<evidence type="ECO:0000256" key="4">
    <source>
        <dbReference type="ARBA" id="ARBA00023125"/>
    </source>
</evidence>
<dbReference type="PANTHER" id="PTHR48111:SF22">
    <property type="entry name" value="REGULATOR OF RPOS"/>
    <property type="match status" value="1"/>
</dbReference>
<accession>A0A099L0E5</accession>
<dbReference type="PANTHER" id="PTHR48111">
    <property type="entry name" value="REGULATOR OF RPOS"/>
    <property type="match status" value="1"/>
</dbReference>
<dbReference type="OrthoDB" id="9802426at2"/>
<proteinExistence type="predicted"/>
<dbReference type="GO" id="GO:0006355">
    <property type="term" value="P:regulation of DNA-templated transcription"/>
    <property type="evidence" value="ECO:0007669"/>
    <property type="project" value="InterPro"/>
</dbReference>
<evidence type="ECO:0000256" key="7">
    <source>
        <dbReference type="PROSITE-ProRule" id="PRU01091"/>
    </source>
</evidence>
<evidence type="ECO:0000256" key="3">
    <source>
        <dbReference type="ARBA" id="ARBA00023015"/>
    </source>
</evidence>
<dbReference type="Pfam" id="PF00072">
    <property type="entry name" value="Response_reg"/>
    <property type="match status" value="1"/>
</dbReference>
<evidence type="ECO:0000313" key="11">
    <source>
        <dbReference type="Proteomes" id="UP000029868"/>
    </source>
</evidence>
<evidence type="ECO:0000256" key="1">
    <source>
        <dbReference type="ARBA" id="ARBA00022553"/>
    </source>
</evidence>
<feature type="domain" description="Response regulatory" evidence="8">
    <location>
        <begin position="2"/>
        <end position="116"/>
    </location>
</feature>
<name>A0A099L0E5_COLPS</name>
<dbReference type="Gene3D" id="6.10.250.690">
    <property type="match status" value="1"/>
</dbReference>
<dbReference type="CDD" id="cd17574">
    <property type="entry name" value="REC_OmpR"/>
    <property type="match status" value="1"/>
</dbReference>
<dbReference type="InterPro" id="IPR011006">
    <property type="entry name" value="CheY-like_superfamily"/>
</dbReference>
<organism evidence="10 11">
    <name type="scientific">Colwellia psychrerythraea</name>
    <name type="common">Vibrio psychroerythus</name>
    <dbReference type="NCBI Taxonomy" id="28229"/>
    <lineage>
        <taxon>Bacteria</taxon>
        <taxon>Pseudomonadati</taxon>
        <taxon>Pseudomonadota</taxon>
        <taxon>Gammaproteobacteria</taxon>
        <taxon>Alteromonadales</taxon>
        <taxon>Colwelliaceae</taxon>
        <taxon>Colwellia</taxon>
    </lineage>
</organism>
<dbReference type="Gene3D" id="1.10.10.10">
    <property type="entry name" value="Winged helix-like DNA-binding domain superfamily/Winged helix DNA-binding domain"/>
    <property type="match status" value="1"/>
</dbReference>
<evidence type="ECO:0000256" key="5">
    <source>
        <dbReference type="ARBA" id="ARBA00023163"/>
    </source>
</evidence>
<protein>
    <submittedName>
        <fullName evidence="10">Two component transcriptional regulator, winged helix family</fullName>
    </submittedName>
</protein>
<dbReference type="InterPro" id="IPR039420">
    <property type="entry name" value="WalR-like"/>
</dbReference>
<gene>
    <name evidence="10" type="ORF">GAB14E_1827</name>
</gene>
<dbReference type="PATRIC" id="fig|28229.3.peg.1433"/>
<dbReference type="SMART" id="SM00448">
    <property type="entry name" value="REC"/>
    <property type="match status" value="1"/>
</dbReference>
<keyword evidence="4 7" id="KW-0238">DNA-binding</keyword>
<dbReference type="InterPro" id="IPR001867">
    <property type="entry name" value="OmpR/PhoB-type_DNA-bd"/>
</dbReference>
<dbReference type="CDD" id="cd00383">
    <property type="entry name" value="trans_reg_C"/>
    <property type="match status" value="1"/>
</dbReference>
<reference evidence="10 11" key="1">
    <citation type="submission" date="2014-08" db="EMBL/GenBank/DDBJ databases">
        <title>Genomic and Phenotypic Diversity of Colwellia psychrerythraea strains from Disparate Marine Basins.</title>
        <authorList>
            <person name="Techtmann S.M."/>
            <person name="Stelling S.C."/>
            <person name="Utturkar S.M."/>
            <person name="Alshibli N."/>
            <person name="Harris A."/>
            <person name="Brown S.D."/>
            <person name="Hazen T.C."/>
        </authorList>
    </citation>
    <scope>NUCLEOTIDE SEQUENCE [LARGE SCALE GENOMIC DNA]</scope>
    <source>
        <strain evidence="10 11">GAB14E</strain>
    </source>
</reference>
<feature type="modified residue" description="4-aspartylphosphate" evidence="6">
    <location>
        <position position="51"/>
    </location>
</feature>
<dbReference type="SMART" id="SM00862">
    <property type="entry name" value="Trans_reg_C"/>
    <property type="match status" value="1"/>
</dbReference>
<feature type="DNA-binding region" description="OmpR/PhoB-type" evidence="7">
    <location>
        <begin position="125"/>
        <end position="222"/>
    </location>
</feature>
<keyword evidence="1 6" id="KW-0597">Phosphoprotein</keyword>
<dbReference type="Pfam" id="PF00486">
    <property type="entry name" value="Trans_reg_C"/>
    <property type="match status" value="1"/>
</dbReference>
<comment type="caution">
    <text evidence="10">The sequence shown here is derived from an EMBL/GenBank/DDBJ whole genome shotgun (WGS) entry which is preliminary data.</text>
</comment>
<dbReference type="RefSeq" id="WP_033081524.1">
    <property type="nucleotide sequence ID" value="NZ_JQEC01000014.1"/>
</dbReference>
<dbReference type="EMBL" id="JQEC01000014">
    <property type="protein sequence ID" value="KGJ95915.1"/>
    <property type="molecule type" value="Genomic_DNA"/>
</dbReference>
<keyword evidence="5" id="KW-0804">Transcription</keyword>
<dbReference type="GO" id="GO:0000976">
    <property type="term" value="F:transcription cis-regulatory region binding"/>
    <property type="evidence" value="ECO:0007669"/>
    <property type="project" value="TreeGrafter"/>
</dbReference>
<dbReference type="GO" id="GO:0005829">
    <property type="term" value="C:cytosol"/>
    <property type="evidence" value="ECO:0007669"/>
    <property type="project" value="TreeGrafter"/>
</dbReference>